<evidence type="ECO:0000256" key="10">
    <source>
        <dbReference type="ARBA" id="ARBA00029731"/>
    </source>
</evidence>
<dbReference type="PANTHER" id="PTHR43382">
    <property type="entry name" value="PROLYL-TRNA SYNTHETASE"/>
    <property type="match status" value="1"/>
</dbReference>
<evidence type="ECO:0000256" key="6">
    <source>
        <dbReference type="ARBA" id="ARBA00022741"/>
    </source>
</evidence>
<keyword evidence="4" id="KW-0963">Cytoplasm</keyword>
<dbReference type="Gene3D" id="3.30.930.10">
    <property type="entry name" value="Bira Bifunctional Protein, Domain 2"/>
    <property type="match status" value="1"/>
</dbReference>
<dbReference type="SUPFAM" id="SSF55681">
    <property type="entry name" value="Class II aaRS and biotin synthetases"/>
    <property type="match status" value="1"/>
</dbReference>
<evidence type="ECO:0000256" key="4">
    <source>
        <dbReference type="ARBA" id="ARBA00022490"/>
    </source>
</evidence>
<dbReference type="Pfam" id="PF03129">
    <property type="entry name" value="HGTP_anticodon"/>
    <property type="match status" value="1"/>
</dbReference>
<dbReference type="Gene3D" id="3.40.50.800">
    <property type="entry name" value="Anticodon-binding domain"/>
    <property type="match status" value="1"/>
</dbReference>
<evidence type="ECO:0000256" key="1">
    <source>
        <dbReference type="ARBA" id="ARBA00004496"/>
    </source>
</evidence>
<dbReference type="InterPro" id="IPR036621">
    <property type="entry name" value="Anticodon-bd_dom_sf"/>
</dbReference>
<evidence type="ECO:0000256" key="5">
    <source>
        <dbReference type="ARBA" id="ARBA00022598"/>
    </source>
</evidence>
<evidence type="ECO:0000256" key="2">
    <source>
        <dbReference type="ARBA" id="ARBA00011738"/>
    </source>
</evidence>
<dbReference type="PROSITE" id="PS50862">
    <property type="entry name" value="AA_TRNA_LIGASE_II"/>
    <property type="match status" value="1"/>
</dbReference>
<comment type="subcellular location">
    <subcellularLocation>
        <location evidence="1">Cytoplasm</location>
    </subcellularLocation>
</comment>
<dbReference type="FunFam" id="3.30.930.10:FF:000023">
    <property type="entry name" value="Proline--tRNA ligase"/>
    <property type="match status" value="1"/>
</dbReference>
<dbReference type="Pfam" id="PF09180">
    <property type="entry name" value="ProRS-C_1"/>
    <property type="match status" value="1"/>
</dbReference>
<dbReference type="GO" id="GO:0006433">
    <property type="term" value="P:prolyl-tRNA aminoacylation"/>
    <property type="evidence" value="ECO:0007669"/>
    <property type="project" value="InterPro"/>
</dbReference>
<dbReference type="AlphaFoldDB" id="J9FS73"/>
<keyword evidence="6" id="KW-0547">Nucleotide-binding</keyword>
<dbReference type="Pfam" id="PF00587">
    <property type="entry name" value="tRNA-synt_2b"/>
    <property type="match status" value="1"/>
</dbReference>
<evidence type="ECO:0000256" key="3">
    <source>
        <dbReference type="ARBA" id="ARBA00012831"/>
    </source>
</evidence>
<evidence type="ECO:0000256" key="9">
    <source>
        <dbReference type="ARBA" id="ARBA00023146"/>
    </source>
</evidence>
<keyword evidence="7" id="KW-0067">ATP-binding</keyword>
<dbReference type="GO" id="GO:0005737">
    <property type="term" value="C:cytoplasm"/>
    <property type="evidence" value="ECO:0007669"/>
    <property type="project" value="UniProtKB-SubCell"/>
</dbReference>
<keyword evidence="5 13" id="KW-0436">Ligase</keyword>
<dbReference type="InterPro" id="IPR016061">
    <property type="entry name" value="Pro-tRNA_ligase_II_C"/>
</dbReference>
<dbReference type="Gene3D" id="3.30.110.30">
    <property type="entry name" value="C-terminal domain of ProRS"/>
    <property type="match status" value="1"/>
</dbReference>
<dbReference type="InterPro" id="IPR033721">
    <property type="entry name" value="ProRS_core_arch_euk"/>
</dbReference>
<keyword evidence="9" id="KW-0030">Aminoacyl-tRNA synthetase</keyword>
<dbReference type="InterPro" id="IPR006195">
    <property type="entry name" value="aa-tRNA-synth_II"/>
</dbReference>
<dbReference type="CDD" id="cd00778">
    <property type="entry name" value="ProRS_core_arch_euk"/>
    <property type="match status" value="1"/>
</dbReference>
<evidence type="ECO:0000256" key="7">
    <source>
        <dbReference type="ARBA" id="ARBA00022840"/>
    </source>
</evidence>
<comment type="catalytic activity">
    <reaction evidence="11">
        <text>tRNA(Pro) + L-proline + ATP = L-prolyl-tRNA(Pro) + AMP + diphosphate</text>
        <dbReference type="Rhea" id="RHEA:14305"/>
        <dbReference type="Rhea" id="RHEA-COMP:9700"/>
        <dbReference type="Rhea" id="RHEA-COMP:9702"/>
        <dbReference type="ChEBI" id="CHEBI:30616"/>
        <dbReference type="ChEBI" id="CHEBI:33019"/>
        <dbReference type="ChEBI" id="CHEBI:60039"/>
        <dbReference type="ChEBI" id="CHEBI:78442"/>
        <dbReference type="ChEBI" id="CHEBI:78532"/>
        <dbReference type="ChEBI" id="CHEBI:456215"/>
        <dbReference type="EC" id="6.1.1.15"/>
    </reaction>
</comment>
<dbReference type="EMBL" id="AMCI01004581">
    <property type="protein sequence ID" value="EJW97801.1"/>
    <property type="molecule type" value="Genomic_DNA"/>
</dbReference>
<protein>
    <recommendedName>
        <fullName evidence="3">proline--tRNA ligase</fullName>
        <ecNumber evidence="3">6.1.1.15</ecNumber>
    </recommendedName>
    <alternativeName>
        <fullName evidence="10">Prolyl-tRNA synthetase</fullName>
    </alternativeName>
</protein>
<dbReference type="InterPro" id="IPR045864">
    <property type="entry name" value="aa-tRNA-synth_II/BPL/LPL"/>
</dbReference>
<dbReference type="SUPFAM" id="SSF64586">
    <property type="entry name" value="C-terminal domain of ProRS"/>
    <property type="match status" value="1"/>
</dbReference>
<accession>J9FS73</accession>
<reference evidence="13" key="1">
    <citation type="journal article" date="2012" name="PLoS ONE">
        <title>Gene sets for utilization of primary and secondary nutrition supplies in the distal gut of endangered iberian lynx.</title>
        <authorList>
            <person name="Alcaide M."/>
            <person name="Messina E."/>
            <person name="Richter M."/>
            <person name="Bargiela R."/>
            <person name="Peplies J."/>
            <person name="Huws S.A."/>
            <person name="Newbold C.J."/>
            <person name="Golyshin P.N."/>
            <person name="Simon M.A."/>
            <person name="Lopez G."/>
            <person name="Yakimov M.M."/>
            <person name="Ferrer M."/>
        </authorList>
    </citation>
    <scope>NUCLEOTIDE SEQUENCE</scope>
</reference>
<dbReference type="InterPro" id="IPR002314">
    <property type="entry name" value="aa-tRNA-synt_IIb"/>
</dbReference>
<dbReference type="PANTHER" id="PTHR43382:SF2">
    <property type="entry name" value="BIFUNCTIONAL GLUTAMATE_PROLINE--TRNA LIGASE"/>
    <property type="match status" value="1"/>
</dbReference>
<evidence type="ECO:0000256" key="8">
    <source>
        <dbReference type="ARBA" id="ARBA00022917"/>
    </source>
</evidence>
<dbReference type="GO" id="GO:0005524">
    <property type="term" value="F:ATP binding"/>
    <property type="evidence" value="ECO:0007669"/>
    <property type="project" value="UniProtKB-KW"/>
</dbReference>
<keyword evidence="8" id="KW-0648">Protein biosynthesis</keyword>
<proteinExistence type="inferred from homology"/>
<dbReference type="NCBIfam" id="TIGR00408">
    <property type="entry name" value="proS_fam_I"/>
    <property type="match status" value="1"/>
</dbReference>
<dbReference type="SUPFAM" id="SSF52954">
    <property type="entry name" value="Class II aaRS ABD-related"/>
    <property type="match status" value="1"/>
</dbReference>
<dbReference type="CDD" id="cd00862">
    <property type="entry name" value="ProRS_anticodon_zinc"/>
    <property type="match status" value="1"/>
</dbReference>
<comment type="caution">
    <text evidence="13">The sequence shown here is derived from an EMBL/GenBank/DDBJ whole genome shotgun (WGS) entry which is preliminary data.</text>
</comment>
<dbReference type="GO" id="GO:0004827">
    <property type="term" value="F:proline-tRNA ligase activity"/>
    <property type="evidence" value="ECO:0007669"/>
    <property type="project" value="UniProtKB-EC"/>
</dbReference>
<dbReference type="InterPro" id="IPR004154">
    <property type="entry name" value="Anticodon-bd"/>
</dbReference>
<name>J9FS73_9ZZZZ</name>
<dbReference type="HAMAP" id="MF_01571">
    <property type="entry name" value="Pro_tRNA_synth_type3"/>
    <property type="match status" value="1"/>
</dbReference>
<comment type="subunit">
    <text evidence="2">Homodimer.</text>
</comment>
<organism evidence="13">
    <name type="scientific">gut metagenome</name>
    <dbReference type="NCBI Taxonomy" id="749906"/>
    <lineage>
        <taxon>unclassified sequences</taxon>
        <taxon>metagenomes</taxon>
        <taxon>organismal metagenomes</taxon>
    </lineage>
</organism>
<dbReference type="InterPro" id="IPR017449">
    <property type="entry name" value="Pro-tRNA_synth_II"/>
</dbReference>
<evidence type="ECO:0000256" key="11">
    <source>
        <dbReference type="ARBA" id="ARBA00047671"/>
    </source>
</evidence>
<dbReference type="GO" id="GO:0017101">
    <property type="term" value="C:aminoacyl-tRNA synthetase multienzyme complex"/>
    <property type="evidence" value="ECO:0007669"/>
    <property type="project" value="TreeGrafter"/>
</dbReference>
<feature type="domain" description="Aminoacyl-transfer RNA synthetases class-II family profile" evidence="12">
    <location>
        <begin position="101"/>
        <end position="356"/>
    </location>
</feature>
<gene>
    <name evidence="13" type="ORF">EVA_14091</name>
</gene>
<dbReference type="SMART" id="SM00946">
    <property type="entry name" value="ProRS-C_1"/>
    <property type="match status" value="1"/>
</dbReference>
<dbReference type="EC" id="6.1.1.15" evidence="3"/>
<evidence type="ECO:0000259" key="12">
    <source>
        <dbReference type="PROSITE" id="PS50862"/>
    </source>
</evidence>
<dbReference type="FunFam" id="3.40.50.800:FF:000005">
    <property type="entry name" value="bifunctional glutamate/proline--tRNA ligase"/>
    <property type="match status" value="1"/>
</dbReference>
<sequence>MGLEDAKEEGYGSFYLTGLRNGACAVLRKKRANAPGTRTGYSLHALHPLSCNLNILYTIMAKELKDLTKRSVDYSRWYNELVVKADLAEQADVRGCMVIKPYGYAIWEKIQQSLDERFKETGVQNVYFPMLIPKSFLSKEAEHVEGFAKECAVVTHYRLKANPDGDGVVVDPAAKLEEELIIRPTSETTIWNTYRKWIHSWRDLPLCCNQWCNVMRWEMRTRLFLRTSEFLWQEGHTAHATREEAEARARQMLDVYADFAKDVMAIPVVRGVKSATERFAGALDTYTIEAMMQDGKALQSGTSHFLGQNFGKAFNVQFVDKENKLDYAWATSWGVSTRLMGALIMTHSDDNGLVLPPHLAPIQVVIVPIYKGDAELAAFDEKLGELTKKLRSMGIRVKYDNADNKRPGFKFADYELKGVPVRLVMGGRDLENGTIELMRRDTLEKQTLPFEGIEEYVKNLLEEIQTNIYNKAKKRLDENIFPCDNYEEFKERVKDGGFFLCPWDGTEETEAQIKAETQATIRCVPYGYSQENLGVDMVSGKPATCRVIVARSY</sequence>
<dbReference type="InterPro" id="IPR004499">
    <property type="entry name" value="Pro-tRNA-ligase_IIa_arc-type"/>
</dbReference>
<evidence type="ECO:0000313" key="13">
    <source>
        <dbReference type="EMBL" id="EJW97801.1"/>
    </source>
</evidence>